<evidence type="ECO:0000313" key="2">
    <source>
        <dbReference type="EMBL" id="OKO92865.1"/>
    </source>
</evidence>
<evidence type="ECO:0008006" key="4">
    <source>
        <dbReference type="Google" id="ProtNLM"/>
    </source>
</evidence>
<keyword evidence="1" id="KW-1133">Transmembrane helix</keyword>
<dbReference type="Pfam" id="PF11151">
    <property type="entry name" value="DUF2929"/>
    <property type="match status" value="1"/>
</dbReference>
<keyword evidence="1" id="KW-0472">Membrane</keyword>
<reference evidence="2 3" key="1">
    <citation type="submission" date="2016-11" db="EMBL/GenBank/DDBJ databases">
        <authorList>
            <person name="Kadnikov V."/>
            <person name="Nazina T."/>
        </authorList>
    </citation>
    <scope>NUCLEOTIDE SEQUENCE [LARGE SCALE GENOMIC DNA]</scope>
    <source>
        <strain evidence="2 3">1017</strain>
    </source>
</reference>
<name>A0A1Q5SYC6_9BACL</name>
<protein>
    <recommendedName>
        <fullName evidence="4">DUF2929 domain-containing protein</fullName>
    </recommendedName>
</protein>
<comment type="caution">
    <text evidence="2">The sequence shown here is derived from an EMBL/GenBank/DDBJ whole genome shotgun (WGS) entry which is preliminary data.</text>
</comment>
<keyword evidence="1" id="KW-0812">Transmembrane</keyword>
<organism evidence="2 3">
    <name type="scientific">Geobacillus proteiniphilus</name>
    <dbReference type="NCBI Taxonomy" id="860353"/>
    <lineage>
        <taxon>Bacteria</taxon>
        <taxon>Bacillati</taxon>
        <taxon>Bacillota</taxon>
        <taxon>Bacilli</taxon>
        <taxon>Bacillales</taxon>
        <taxon>Anoxybacillaceae</taxon>
        <taxon>Geobacillus</taxon>
    </lineage>
</organism>
<reference evidence="3" key="2">
    <citation type="submission" date="2017-01" db="EMBL/GenBank/DDBJ databases">
        <title>Genome sequencing and annotation of Geobacillus sp. 1017, a Hydrocarbon-Oxidizing Thermophilic Bacterium Isolated from a Heavy Oil Reservoir (China).</title>
        <authorList>
            <person name="Kadnikov V.V."/>
            <person name="Mardanov A.V."/>
            <person name="Poltaraus A.B."/>
            <person name="Sokolova D.S."/>
            <person name="Semenova E.M."/>
            <person name="Ravin N.V."/>
            <person name="Tourova T.P."/>
            <person name="Nazina T.N."/>
        </authorList>
    </citation>
    <scope>NUCLEOTIDE SEQUENCE [LARGE SCALE GENOMIC DNA]</scope>
    <source>
        <strain evidence="3">1017</strain>
    </source>
</reference>
<evidence type="ECO:0000256" key="1">
    <source>
        <dbReference type="SAM" id="Phobius"/>
    </source>
</evidence>
<dbReference type="EMBL" id="MQMG01000028">
    <property type="protein sequence ID" value="OKO92865.1"/>
    <property type="molecule type" value="Genomic_DNA"/>
</dbReference>
<feature type="transmembrane region" description="Helical" evidence="1">
    <location>
        <begin position="37"/>
        <end position="57"/>
    </location>
</feature>
<evidence type="ECO:0000313" key="3">
    <source>
        <dbReference type="Proteomes" id="UP000186030"/>
    </source>
</evidence>
<accession>A0A1Q5SYC6</accession>
<dbReference type="Proteomes" id="UP000186030">
    <property type="component" value="Unassembled WGS sequence"/>
</dbReference>
<gene>
    <name evidence="2" type="ORF">BRO54_2277</name>
</gene>
<dbReference type="InterPro" id="IPR021324">
    <property type="entry name" value="DUF2929"/>
</dbReference>
<proteinExistence type="predicted"/>
<dbReference type="AlphaFoldDB" id="A0A1Q5SYC6"/>
<sequence>MGGTKMRLFWTFFWTFLLVQMATYVMGSMQGIGYHFATGALLGVIVTILVFVIAALIPDEPAGDHHH</sequence>